<dbReference type="InterPro" id="IPR036259">
    <property type="entry name" value="MFS_trans_sf"/>
</dbReference>
<evidence type="ECO:0000259" key="4">
    <source>
        <dbReference type="PROSITE" id="PS50850"/>
    </source>
</evidence>
<dbReference type="Gene3D" id="1.20.1250.20">
    <property type="entry name" value="MFS general substrate transporter like domains"/>
    <property type="match status" value="1"/>
</dbReference>
<dbReference type="STRING" id="109264.A0A1F7ZMI1"/>
<feature type="coiled-coil region" evidence="2">
    <location>
        <begin position="32"/>
        <end position="69"/>
    </location>
</feature>
<dbReference type="InterPro" id="IPR020846">
    <property type="entry name" value="MFS_dom"/>
</dbReference>
<feature type="transmembrane region" description="Helical" evidence="3">
    <location>
        <begin position="586"/>
        <end position="605"/>
    </location>
</feature>
<keyword evidence="3" id="KW-0812">Transmembrane</keyword>
<name>A0A1F7ZMI1_9EURO</name>
<dbReference type="RefSeq" id="XP_022384348.1">
    <property type="nucleotide sequence ID" value="XM_022537840.1"/>
</dbReference>
<evidence type="ECO:0000313" key="6">
    <source>
        <dbReference type="Proteomes" id="UP000179179"/>
    </source>
</evidence>
<dbReference type="PANTHER" id="PTHR37543:SF1">
    <property type="entry name" value="CCCH ZINC FINGER DNA BINDING PROTEIN (AFU_ORTHOLOGUE AFUA_5G12760)"/>
    <property type="match status" value="1"/>
</dbReference>
<dbReference type="InterPro" id="IPR011701">
    <property type="entry name" value="MFS"/>
</dbReference>
<dbReference type="Proteomes" id="UP000179179">
    <property type="component" value="Unassembled WGS sequence"/>
</dbReference>
<dbReference type="PROSITE" id="PS50850">
    <property type="entry name" value="MFS"/>
    <property type="match status" value="1"/>
</dbReference>
<dbReference type="GO" id="GO:0022857">
    <property type="term" value="F:transmembrane transporter activity"/>
    <property type="evidence" value="ECO:0007669"/>
    <property type="project" value="InterPro"/>
</dbReference>
<dbReference type="InterPro" id="IPR057654">
    <property type="entry name" value="Znf-CCCH_tandem"/>
</dbReference>
<comment type="subcellular location">
    <subcellularLocation>
        <location evidence="1">Membrane</location>
        <topology evidence="1">Multi-pass membrane protein</topology>
    </subcellularLocation>
</comment>
<reference evidence="5 6" key="1">
    <citation type="journal article" date="2016" name="Genome Biol. Evol.">
        <title>Draft genome sequence of an aflatoxigenic Aspergillus species, A. bombycis.</title>
        <authorList>
            <person name="Moore G.G."/>
            <person name="Mack B.M."/>
            <person name="Beltz S.B."/>
            <person name="Gilbert M.K."/>
        </authorList>
    </citation>
    <scope>NUCLEOTIDE SEQUENCE [LARGE SCALE GENOMIC DNA]</scope>
    <source>
        <strain evidence="6">NRRL 26010</strain>
    </source>
</reference>
<dbReference type="OrthoDB" id="5215911at2759"/>
<keyword evidence="2" id="KW-0175">Coiled coil</keyword>
<dbReference type="EMBL" id="LYCR01000137">
    <property type="protein sequence ID" value="OGM40631.1"/>
    <property type="molecule type" value="Genomic_DNA"/>
</dbReference>
<feature type="transmembrane region" description="Helical" evidence="3">
    <location>
        <begin position="839"/>
        <end position="864"/>
    </location>
</feature>
<protein>
    <recommendedName>
        <fullName evidence="4">Major facilitator superfamily (MFS) profile domain-containing protein</fullName>
    </recommendedName>
</protein>
<keyword evidence="3" id="KW-1133">Transmembrane helix</keyword>
<dbReference type="Pfam" id="PF07690">
    <property type="entry name" value="MFS_1"/>
    <property type="match status" value="1"/>
</dbReference>
<proteinExistence type="predicted"/>
<feature type="transmembrane region" description="Helical" evidence="3">
    <location>
        <begin position="497"/>
        <end position="516"/>
    </location>
</feature>
<dbReference type="Pfam" id="PF25540">
    <property type="entry name" value="DUF7923"/>
    <property type="match status" value="1"/>
</dbReference>
<evidence type="ECO:0000313" key="5">
    <source>
        <dbReference type="EMBL" id="OGM40631.1"/>
    </source>
</evidence>
<evidence type="ECO:0000256" key="2">
    <source>
        <dbReference type="SAM" id="Coils"/>
    </source>
</evidence>
<dbReference type="PANTHER" id="PTHR37543">
    <property type="entry name" value="CCCH ZINC FINGER DNA BINDING PROTEIN (AFU_ORTHOLOGUE AFUA_5G12760)"/>
    <property type="match status" value="1"/>
</dbReference>
<feature type="transmembrane region" description="Helical" evidence="3">
    <location>
        <begin position="769"/>
        <end position="791"/>
    </location>
</feature>
<evidence type="ECO:0000256" key="3">
    <source>
        <dbReference type="SAM" id="Phobius"/>
    </source>
</evidence>
<organism evidence="5 6">
    <name type="scientific">Aspergillus bombycis</name>
    <dbReference type="NCBI Taxonomy" id="109264"/>
    <lineage>
        <taxon>Eukaryota</taxon>
        <taxon>Fungi</taxon>
        <taxon>Dikarya</taxon>
        <taxon>Ascomycota</taxon>
        <taxon>Pezizomycotina</taxon>
        <taxon>Eurotiomycetes</taxon>
        <taxon>Eurotiomycetidae</taxon>
        <taxon>Eurotiales</taxon>
        <taxon>Aspergillaceae</taxon>
        <taxon>Aspergillus</taxon>
    </lineage>
</organism>
<gene>
    <name evidence="5" type="ORF">ABOM_010712</name>
</gene>
<accession>A0A1F7ZMI1</accession>
<dbReference type="GO" id="GO:0016020">
    <property type="term" value="C:membrane"/>
    <property type="evidence" value="ECO:0007669"/>
    <property type="project" value="UniProtKB-SubCell"/>
</dbReference>
<dbReference type="AlphaFoldDB" id="A0A1F7ZMI1"/>
<evidence type="ECO:0000256" key="1">
    <source>
        <dbReference type="ARBA" id="ARBA00004141"/>
    </source>
</evidence>
<keyword evidence="3" id="KW-0472">Membrane</keyword>
<comment type="caution">
    <text evidence="5">The sequence shown here is derived from an EMBL/GenBank/DDBJ whole genome shotgun (WGS) entry which is preliminary data.</text>
</comment>
<feature type="transmembrane region" description="Helical" evidence="3">
    <location>
        <begin position="905"/>
        <end position="928"/>
    </location>
</feature>
<dbReference type="SUPFAM" id="SSF103473">
    <property type="entry name" value="MFS general substrate transporter"/>
    <property type="match status" value="1"/>
</dbReference>
<feature type="domain" description="Major facilitator superfamily (MFS) profile" evidence="4">
    <location>
        <begin position="454"/>
        <end position="932"/>
    </location>
</feature>
<feature type="transmembrane region" description="Helical" evidence="3">
    <location>
        <begin position="812"/>
        <end position="833"/>
    </location>
</feature>
<dbReference type="Pfam" id="PF25543">
    <property type="entry name" value="zf-CCCH_tandem"/>
    <property type="match status" value="1"/>
</dbReference>
<feature type="transmembrane region" description="Helical" evidence="3">
    <location>
        <begin position="876"/>
        <end position="899"/>
    </location>
</feature>
<dbReference type="Pfam" id="PF25542">
    <property type="entry name" value="zf-CCCH_12"/>
    <property type="match status" value="1"/>
</dbReference>
<feature type="transmembrane region" description="Helical" evidence="3">
    <location>
        <begin position="456"/>
        <end position="477"/>
    </location>
</feature>
<dbReference type="GeneID" id="34454102"/>
<sequence>MLGDAEIQALDDHLGDVLRENQQHHESLQSLLQQFHLLLDNYNRLKSDYEEEKEAREKYKKLARGQERNPFVLVLVDGDGYLFKEHLMREGAEGGTKAAQLLNDSIKELLNDQLGSQADQCRIMVRIYSNILGLSKTLARAGLVGNEARSLSPFASSFTRSQDLFDYIDAGDKKEGADYKIREMFRLFVDNNQCKRIFFAGCHDAGYLSLLTPYRGKTDRITLIKAASFHPEYDKLDLPVKEISAVFTSTSVSPPVGGNNGICRYGKDCAKLHVMPNQQFPKSLYDPLTQPANLTFKPREQGYYARFLPRANSKSQESIAINKDGERIDTYCPMPSQEEWELYNQRVKRHKLCNKYHLGGECGNLSCEFDHSPIELACLNVLMYLMRQHICPRGTGCRSIKCYLGHLCQKDNCKGVKPCKFNQLPQDGRTTDIILQPVPSHDPNDPLNWPTWRKHLNFGLVSYYVIMVFAIIDVATVTWGPLNEELGFSFELLNDSYAAGCGSLCIGGVILMPFALKYGRRPVYVFSTIAQCAFCVWQAKMHTVADLMSANILSSMVGALAEVLVQMTVADVYFVHQRGLMNSIYVWFMTIGATLSPLAGGYIVTSQGWRWVWWWMVILMGAGLVAFVFLYEETKFSPTLEGVPPVVAPTQINPSPKGEDKKSPTDTEIEANIAHKEGEIQGSRATHWIDHSIPAKPYWKKLALWSISSGSFASMARHSIEPFILLFTVPAIFFMSVVYGAMTAAVTVSVTTLSSYMTQPPYNFNASQIGLMGLPPFIGTSIAVLISGRLSDSLVLYLAKRNRGVFEPEMRLWITVAFIPFVPAGLFMFGIGLNNGSSWPLVAVGLGIAIFGTIPANSVALTYLTDAYTDVIADSLVGVTFIRNLISTIFVFALTPWIASVGLRGFYITFGLILTVILSGHLVFIYFGKRFRVMTTKRYRYYAERQMDLRN</sequence>
<dbReference type="InterPro" id="IPR000571">
    <property type="entry name" value="Znf_CCCH"/>
</dbReference>
<feature type="transmembrane region" description="Helical" evidence="3">
    <location>
        <begin position="723"/>
        <end position="749"/>
    </location>
</feature>
<feature type="transmembrane region" description="Helical" evidence="3">
    <location>
        <begin position="611"/>
        <end position="631"/>
    </location>
</feature>
<dbReference type="InterPro" id="IPR057683">
    <property type="entry name" value="DUF7923"/>
</dbReference>
<keyword evidence="6" id="KW-1185">Reference proteome</keyword>